<evidence type="ECO:0000313" key="4">
    <source>
        <dbReference type="Proteomes" id="UP000193944"/>
    </source>
</evidence>
<dbReference type="Gene3D" id="3.40.50.300">
    <property type="entry name" value="P-loop containing nucleotide triphosphate hydrolases"/>
    <property type="match status" value="2"/>
</dbReference>
<accession>A0A1Y1WVN2</accession>
<name>A0A1Y1WVN2_9FUNG</name>
<reference evidence="3 4" key="2">
    <citation type="submission" date="2016-08" db="EMBL/GenBank/DDBJ databases">
        <title>Pervasive Adenine N6-methylation of Active Genes in Fungi.</title>
        <authorList>
            <consortium name="DOE Joint Genome Institute"/>
            <person name="Mondo S.J."/>
            <person name="Dannebaum R.O."/>
            <person name="Kuo R.C."/>
            <person name="Labutti K."/>
            <person name="Haridas S."/>
            <person name="Kuo A."/>
            <person name="Salamov A."/>
            <person name="Ahrendt S.R."/>
            <person name="Lipzen A."/>
            <person name="Sullivan W."/>
            <person name="Andreopoulos W.B."/>
            <person name="Clum A."/>
            <person name="Lindquist E."/>
            <person name="Daum C."/>
            <person name="Ramamoorthy G.K."/>
            <person name="Gryganskyi A."/>
            <person name="Culley D."/>
            <person name="Magnuson J.K."/>
            <person name="James T.Y."/>
            <person name="O'Malley M.A."/>
            <person name="Stajich J.E."/>
            <person name="Spatafora J.W."/>
            <person name="Visel A."/>
            <person name="Grigoriev I.V."/>
        </authorList>
    </citation>
    <scope>NUCLEOTIDE SEQUENCE [LARGE SCALE GENOMIC DNA]</scope>
    <source>
        <strain evidence="3 4">S4</strain>
    </source>
</reference>
<feature type="domain" description="AAA-ATPase-like" evidence="2">
    <location>
        <begin position="14"/>
        <end position="219"/>
    </location>
</feature>
<dbReference type="AlphaFoldDB" id="A0A1Y1WVN2"/>
<dbReference type="InterPro" id="IPR027417">
    <property type="entry name" value="P-loop_NTPase"/>
</dbReference>
<feature type="compositionally biased region" description="Polar residues" evidence="1">
    <location>
        <begin position="1051"/>
        <end position="1060"/>
    </location>
</feature>
<reference evidence="3 4" key="1">
    <citation type="submission" date="2016-08" db="EMBL/GenBank/DDBJ databases">
        <title>A Parts List for Fungal Cellulosomes Revealed by Comparative Genomics.</title>
        <authorList>
            <consortium name="DOE Joint Genome Institute"/>
            <person name="Haitjema C.H."/>
            <person name="Gilmore S.P."/>
            <person name="Henske J.K."/>
            <person name="Solomon K.V."/>
            <person name="De Groot R."/>
            <person name="Kuo A."/>
            <person name="Mondo S.J."/>
            <person name="Salamov A.A."/>
            <person name="Labutti K."/>
            <person name="Zhao Z."/>
            <person name="Chiniquy J."/>
            <person name="Barry K."/>
            <person name="Brewer H.M."/>
            <person name="Purvine S.O."/>
            <person name="Wright A.T."/>
            <person name="Boxma B."/>
            <person name="Van Alen T."/>
            <person name="Hackstein J.H."/>
            <person name="Baker S.E."/>
            <person name="Grigoriev I.V."/>
            <person name="O'Malley M.A."/>
        </authorList>
    </citation>
    <scope>NUCLEOTIDE SEQUENCE [LARGE SCALE GENOMIC DNA]</scope>
    <source>
        <strain evidence="3 4">S4</strain>
    </source>
</reference>
<organism evidence="3 4">
    <name type="scientific">Anaeromyces robustus</name>
    <dbReference type="NCBI Taxonomy" id="1754192"/>
    <lineage>
        <taxon>Eukaryota</taxon>
        <taxon>Fungi</taxon>
        <taxon>Fungi incertae sedis</taxon>
        <taxon>Chytridiomycota</taxon>
        <taxon>Chytridiomycota incertae sedis</taxon>
        <taxon>Neocallimastigomycetes</taxon>
        <taxon>Neocallimastigales</taxon>
        <taxon>Neocallimastigaceae</taxon>
        <taxon>Anaeromyces</taxon>
    </lineage>
</organism>
<evidence type="ECO:0000256" key="1">
    <source>
        <dbReference type="SAM" id="MobiDB-lite"/>
    </source>
</evidence>
<comment type="caution">
    <text evidence="3">The sequence shown here is derived from an EMBL/GenBank/DDBJ whole genome shotgun (WGS) entry which is preliminary data.</text>
</comment>
<feature type="domain" description="AAA-ATPase-like" evidence="2">
    <location>
        <begin position="569"/>
        <end position="742"/>
    </location>
</feature>
<dbReference type="PANTHER" id="PTHR34825">
    <property type="entry name" value="CONSERVED PROTEIN, WITH A WEAK D-GALACTARATE DEHYDRATASE/ALTRONATE HYDROLASE DOMAIN"/>
    <property type="match status" value="1"/>
</dbReference>
<dbReference type="PANTHER" id="PTHR34825:SF1">
    <property type="entry name" value="AAA-ATPASE-LIKE DOMAIN-CONTAINING PROTEIN"/>
    <property type="match status" value="1"/>
</dbReference>
<protein>
    <recommendedName>
        <fullName evidence="2">AAA-ATPase-like domain-containing protein</fullName>
    </recommendedName>
</protein>
<dbReference type="Proteomes" id="UP000193944">
    <property type="component" value="Unassembled WGS sequence"/>
</dbReference>
<dbReference type="Pfam" id="PF09820">
    <property type="entry name" value="AAA-ATPase_like"/>
    <property type="match status" value="2"/>
</dbReference>
<keyword evidence="4" id="KW-1185">Reference proteome</keyword>
<proteinExistence type="predicted"/>
<feature type="compositionally biased region" description="Polar residues" evidence="1">
    <location>
        <begin position="1067"/>
        <end position="1076"/>
    </location>
</feature>
<feature type="region of interest" description="Disordered" evidence="1">
    <location>
        <begin position="1051"/>
        <end position="1082"/>
    </location>
</feature>
<evidence type="ECO:0000313" key="3">
    <source>
        <dbReference type="EMBL" id="ORX77621.1"/>
    </source>
</evidence>
<dbReference type="SUPFAM" id="SSF52540">
    <property type="entry name" value="P-loop containing nucleoside triphosphate hydrolases"/>
    <property type="match status" value="2"/>
</dbReference>
<dbReference type="InterPro" id="IPR012547">
    <property type="entry name" value="PDDEXK_9"/>
</dbReference>
<evidence type="ECO:0000259" key="2">
    <source>
        <dbReference type="Pfam" id="PF09820"/>
    </source>
</evidence>
<dbReference type="InterPro" id="IPR018631">
    <property type="entry name" value="AAA-ATPase-like_dom"/>
</dbReference>
<dbReference type="EMBL" id="MCFG01000241">
    <property type="protein sequence ID" value="ORX77621.1"/>
    <property type="molecule type" value="Genomic_DNA"/>
</dbReference>
<dbReference type="STRING" id="1754192.A0A1Y1WVN2"/>
<gene>
    <name evidence="3" type="ORF">BCR32DRAFT_283032</name>
</gene>
<dbReference type="Pfam" id="PF08011">
    <property type="entry name" value="PDDEXK_9"/>
    <property type="match status" value="2"/>
</dbReference>
<sequence length="1082" mass="127187">MGFIIDNGNMYGKFKGLLNQDFFVDKSNIINDFNKLIDKDGNCNVCITKPRRFGKTSIAAMLTTYYSKGIDSKEIFDKFKVSKGKSSDETEKKKEIKQYREFQGKYHTLYFDFSSELYKYNTLKALLDDINKMFKEDYEKLYPGTEVSCDSIVKNLEKIYDETGESFIIIIDEWDSIIFSNNFTPDEKVQYLGFLNSLIKDQGYSSFVYMTGILPIAKELSQSTLNCFDEYSMLNDKKYYQYFGFTEQEVRDLYLENWYNGYKAYNGEKIFNPWSVCHALDNDKIKNYWNDTGRFDELVNIINFNILGKNFGAENILDELINNKETSKNDMKTELYSKMVTFGFLTYYDGKISIPNKELEEKFVKVLNRNDYLKYYYNMINNSEKMLNMTLNNNPKKICKILEKSHMAIIRSGDKIDHGNLKHVIEFAYFNARIHYIVNEEVSEGKGISDFIFYPKNKRQKVIIIELKVNGSAKEAIKQIHQKKYYNDLKNRGYTGNILLVGINLNKKQKSYSCKIEEYDNELKILISDNEYLPNSKNKKELISDNEYSPNSKNKRKTDQESDDLLNQKFFVDKSNIINDFNKLIDKDGNCNVCITKPRRFGKTSIAAMLTTYYSKGIDSQEIFDKLKVSKGKSSDETEKKKRNKTLKKDIKNINKEFNLFKYKNDIIDNYENDIIDNLEYINDKTGESFIIIIDEWDYIIFSNKFTPDEKVQYLGFLKSLIKDQGYSSFAYMTGISPIAKELSQSTLNCFDEYSMLNDKKYYQYFGFTEQEVRDLYLENWYNGYKAYNGEKIFNPWSLYHALDNDKIKNYWNDTGRFDELVNIINFNILGKNFGAENILDELINNKETSKNDMKTELYSKMVTFGFLTYYDGKISIPNKELEEKFLNVLNRNDDLKYYYNMIKNSEKMLNMTLNNNPKKICKILEKSHMAIIRPGDKIDHGNLKHVIEFAYFNARIHYIVNEEVSEGKGISDFIFYPKNKRQKVIIIELKVNGSAKEAIKQIHQKKYYNDLKNRGYTGNILLVGINLNKKQKSYSYNEYLPNSENKKQLISDNEYLPNSENKKQLISDNEYSPNSKNKRKN</sequence>
<feature type="region of interest" description="Disordered" evidence="1">
    <location>
        <begin position="542"/>
        <end position="561"/>
    </location>
</feature>